<organism evidence="1 2">
    <name type="scientific">Marinobacter psychrophilus</name>
    <dbReference type="NCBI Taxonomy" id="330734"/>
    <lineage>
        <taxon>Bacteria</taxon>
        <taxon>Pseudomonadati</taxon>
        <taxon>Pseudomonadota</taxon>
        <taxon>Gammaproteobacteria</taxon>
        <taxon>Pseudomonadales</taxon>
        <taxon>Marinobacteraceae</taxon>
        <taxon>Marinobacter</taxon>
    </lineage>
</organism>
<gene>
    <name evidence="1" type="ORF">ABA45_17730</name>
</gene>
<dbReference type="KEGG" id="mpq:ABA45_17730"/>
<dbReference type="EMBL" id="CP011494">
    <property type="protein sequence ID" value="AKO54050.1"/>
    <property type="molecule type" value="Genomic_DNA"/>
</dbReference>
<evidence type="ECO:0000313" key="2">
    <source>
        <dbReference type="Proteomes" id="UP000036406"/>
    </source>
</evidence>
<accession>A0A0H4I8I8</accession>
<sequence>MQLRAMGTQYVQEHVEFVFDRVKHKFDHGQYEPVKQVILLSMHWSAAAVERVKTLDDDQRQVALELARTMLRTSWNSTIRQCACVD</sequence>
<name>A0A0H4I8I8_9GAMM</name>
<proteinExistence type="predicted"/>
<dbReference type="AlphaFoldDB" id="A0A0H4I8I8"/>
<keyword evidence="2" id="KW-1185">Reference proteome</keyword>
<dbReference type="Proteomes" id="UP000036406">
    <property type="component" value="Chromosome"/>
</dbReference>
<evidence type="ECO:0000313" key="1">
    <source>
        <dbReference type="EMBL" id="AKO54050.1"/>
    </source>
</evidence>
<dbReference type="PATRIC" id="fig|330734.3.peg.3725"/>
<protein>
    <submittedName>
        <fullName evidence="1">Uncharacterized protein</fullName>
    </submittedName>
</protein>
<reference evidence="1 2" key="1">
    <citation type="submission" date="2015-05" db="EMBL/GenBank/DDBJ databases">
        <title>Complete genome of Marinobacter psychrophilus strain 20041T isolated from sea-ice of the Canadian Basin.</title>
        <authorList>
            <person name="Song L."/>
            <person name="Ren L."/>
            <person name="Yu Y."/>
            <person name="Wang X."/>
        </authorList>
    </citation>
    <scope>NUCLEOTIDE SEQUENCE [LARGE SCALE GENOMIC DNA]</scope>
    <source>
        <strain evidence="1 2">20041</strain>
    </source>
</reference>